<protein>
    <submittedName>
        <fullName evidence="1">Uncharacterized protein</fullName>
    </submittedName>
</protein>
<dbReference type="EMBL" id="JBHFNQ010000160">
    <property type="protein sequence ID" value="MFB2879249.1"/>
    <property type="molecule type" value="Genomic_DNA"/>
</dbReference>
<comment type="caution">
    <text evidence="1">The sequence shown here is derived from an EMBL/GenBank/DDBJ whole genome shotgun (WGS) entry which is preliminary data.</text>
</comment>
<evidence type="ECO:0000313" key="1">
    <source>
        <dbReference type="EMBL" id="MFB2879249.1"/>
    </source>
</evidence>
<proteinExistence type="predicted"/>
<accession>A0ABV4X8Y4</accession>
<sequence>MYPETTSDPIRQEALTALTAKMIEQGCPDRYAPALAASIIFQTDLDLRNAQLSRLLSWLKQDYSDVYALALKIVEKTRAEFEHRVIEG</sequence>
<name>A0ABV4X8Y4_9CYAN</name>
<gene>
    <name evidence="1" type="ORF">ACE1CC_20530</name>
</gene>
<keyword evidence="2" id="KW-1185">Reference proteome</keyword>
<evidence type="ECO:0000313" key="2">
    <source>
        <dbReference type="Proteomes" id="UP001576774"/>
    </source>
</evidence>
<dbReference type="RefSeq" id="WP_413272296.1">
    <property type="nucleotide sequence ID" value="NZ_JBHFNQ010000160.1"/>
</dbReference>
<reference evidence="1 2" key="1">
    <citation type="submission" date="2024-09" db="EMBL/GenBank/DDBJ databases">
        <title>Floridaenema gen nov. (Aerosakkonemataceae, Aerosakkonematales ord. nov., Cyanobacteria) from benthic tropical and subtropical fresh waters, with the description of four new species.</title>
        <authorList>
            <person name="Moretto J.A."/>
            <person name="Berthold D.E."/>
            <person name="Lefler F.W."/>
            <person name="Huang I.-S."/>
            <person name="Laughinghouse H. IV."/>
        </authorList>
    </citation>
    <scope>NUCLEOTIDE SEQUENCE [LARGE SCALE GENOMIC DNA]</scope>
    <source>
        <strain evidence="1 2">BLCC-F46</strain>
    </source>
</reference>
<dbReference type="Proteomes" id="UP001576774">
    <property type="component" value="Unassembled WGS sequence"/>
</dbReference>
<organism evidence="1 2">
    <name type="scientific">Floridaenema aerugineum BLCC-F46</name>
    <dbReference type="NCBI Taxonomy" id="3153654"/>
    <lineage>
        <taxon>Bacteria</taxon>
        <taxon>Bacillati</taxon>
        <taxon>Cyanobacteriota</taxon>
        <taxon>Cyanophyceae</taxon>
        <taxon>Oscillatoriophycideae</taxon>
        <taxon>Aerosakkonematales</taxon>
        <taxon>Aerosakkonemataceae</taxon>
        <taxon>Floridanema</taxon>
        <taxon>Floridanema aerugineum</taxon>
    </lineage>
</organism>